<feature type="transmembrane region" description="Helical" evidence="5">
    <location>
        <begin position="179"/>
        <end position="199"/>
    </location>
</feature>
<evidence type="ECO:0000256" key="1">
    <source>
        <dbReference type="ARBA" id="ARBA00004141"/>
    </source>
</evidence>
<dbReference type="AlphaFoldDB" id="A0A323V0Z1"/>
<dbReference type="InterPro" id="IPR002781">
    <property type="entry name" value="TM_pro_TauE-like"/>
</dbReference>
<comment type="subcellular location">
    <subcellularLocation>
        <location evidence="5">Cell membrane</location>
        <topology evidence="5">Multi-pass membrane protein</topology>
    </subcellularLocation>
    <subcellularLocation>
        <location evidence="1">Membrane</location>
        <topology evidence="1">Multi-pass membrane protein</topology>
    </subcellularLocation>
</comment>
<feature type="transmembrane region" description="Helical" evidence="5">
    <location>
        <begin position="12"/>
        <end position="33"/>
    </location>
</feature>
<dbReference type="PANTHER" id="PTHR43483">
    <property type="entry name" value="MEMBRANE TRANSPORTER PROTEIN HI_0806-RELATED"/>
    <property type="match status" value="1"/>
</dbReference>
<keyword evidence="3 5" id="KW-1133">Transmembrane helix</keyword>
<keyword evidence="2 5" id="KW-0812">Transmembrane</keyword>
<dbReference type="OrthoDB" id="457670at2"/>
<reference evidence="6 7" key="1">
    <citation type="submission" date="2018-06" db="EMBL/GenBank/DDBJ databases">
        <title>Azoarcus communis strain SWub3 genome.</title>
        <authorList>
            <person name="Zorraquino Salvo V."/>
            <person name="Toubiana D."/>
            <person name="Blumwald E."/>
        </authorList>
    </citation>
    <scope>NUCLEOTIDE SEQUENCE [LARGE SCALE GENOMIC DNA]</scope>
    <source>
        <strain evidence="6 7">SWub3</strain>
    </source>
</reference>
<keyword evidence="7" id="KW-1185">Reference proteome</keyword>
<protein>
    <recommendedName>
        <fullName evidence="5">Probable membrane transporter protein</fullName>
    </recommendedName>
</protein>
<evidence type="ECO:0000256" key="5">
    <source>
        <dbReference type="RuleBase" id="RU363041"/>
    </source>
</evidence>
<dbReference type="GO" id="GO:0005886">
    <property type="term" value="C:plasma membrane"/>
    <property type="evidence" value="ECO:0007669"/>
    <property type="project" value="UniProtKB-SubCell"/>
</dbReference>
<gene>
    <name evidence="6" type="ORF">DNK49_06790</name>
</gene>
<evidence type="ECO:0000256" key="3">
    <source>
        <dbReference type="ARBA" id="ARBA00022989"/>
    </source>
</evidence>
<feature type="transmembrane region" description="Helical" evidence="5">
    <location>
        <begin position="141"/>
        <end position="159"/>
    </location>
</feature>
<dbReference type="Proteomes" id="UP000248259">
    <property type="component" value="Unassembled WGS sequence"/>
</dbReference>
<feature type="transmembrane region" description="Helical" evidence="5">
    <location>
        <begin position="108"/>
        <end position="129"/>
    </location>
</feature>
<dbReference type="EMBL" id="QKOE01000003">
    <property type="protein sequence ID" value="PZA17630.1"/>
    <property type="molecule type" value="Genomic_DNA"/>
</dbReference>
<dbReference type="Pfam" id="PF01925">
    <property type="entry name" value="TauE"/>
    <property type="match status" value="1"/>
</dbReference>
<feature type="transmembrane region" description="Helical" evidence="5">
    <location>
        <begin position="83"/>
        <end position="102"/>
    </location>
</feature>
<feature type="transmembrane region" description="Helical" evidence="5">
    <location>
        <begin position="211"/>
        <end position="230"/>
    </location>
</feature>
<keyword evidence="4 5" id="KW-0472">Membrane</keyword>
<evidence type="ECO:0000313" key="7">
    <source>
        <dbReference type="Proteomes" id="UP000248259"/>
    </source>
</evidence>
<proteinExistence type="inferred from homology"/>
<sequence length="268" mass="27814">MEFDIWWLTYPLLGLVVGFFAGLLGVGGGGIMVPMLTTLFLAQGFGLEQVVHMALGTSMATIMLTSVSSLRAHHAKGAVRWDIVRAITPGVLLGTFGGSFIAARVDTVPLAIFFAIFMAYVSAQMLLNVKPRPSRELPGPVGMSATGLGIGGVSALVAIGGGSLSVPFMTWCNVKVQHAIGTSAAIGLPIAVAGTVGYLVNGWNASGTPPLTLGFIYLPALVLVGVVSVFVAPYGASLAHRLPVATLKKIFAGVLVLLCVKMLYNIFA</sequence>
<evidence type="ECO:0000313" key="6">
    <source>
        <dbReference type="EMBL" id="PZA17630.1"/>
    </source>
</evidence>
<comment type="caution">
    <text evidence="6">The sequence shown here is derived from an EMBL/GenBank/DDBJ whole genome shotgun (WGS) entry which is preliminary data.</text>
</comment>
<comment type="similarity">
    <text evidence="5">Belongs to the 4-toluene sulfonate uptake permease (TSUP) (TC 2.A.102) family.</text>
</comment>
<dbReference type="RefSeq" id="WP_110523644.1">
    <property type="nucleotide sequence ID" value="NZ_QKOE01000003.1"/>
</dbReference>
<evidence type="ECO:0000256" key="2">
    <source>
        <dbReference type="ARBA" id="ARBA00022692"/>
    </source>
</evidence>
<feature type="transmembrane region" description="Helical" evidence="5">
    <location>
        <begin position="250"/>
        <end position="267"/>
    </location>
</feature>
<organism evidence="6 7">
    <name type="scientific">Parazoarcus communis SWub3 = DSM 12120</name>
    <dbReference type="NCBI Taxonomy" id="1121029"/>
    <lineage>
        <taxon>Bacteria</taxon>
        <taxon>Pseudomonadati</taxon>
        <taxon>Pseudomonadota</taxon>
        <taxon>Betaproteobacteria</taxon>
        <taxon>Rhodocyclales</taxon>
        <taxon>Zoogloeaceae</taxon>
        <taxon>Parazoarcus</taxon>
    </lineage>
</organism>
<dbReference type="PANTHER" id="PTHR43483:SF3">
    <property type="entry name" value="MEMBRANE TRANSPORTER PROTEIN HI_0806-RELATED"/>
    <property type="match status" value="1"/>
</dbReference>
<name>A0A323V0Z1_9RHOO</name>
<feature type="transmembrane region" description="Helical" evidence="5">
    <location>
        <begin position="53"/>
        <end position="71"/>
    </location>
</feature>
<accession>A0A323V0Z1</accession>
<evidence type="ECO:0000256" key="4">
    <source>
        <dbReference type="ARBA" id="ARBA00023136"/>
    </source>
</evidence>
<keyword evidence="5" id="KW-1003">Cell membrane</keyword>